<gene>
    <name evidence="7" type="ORF">PIQ37_09335</name>
</gene>
<feature type="domain" description="EamA" evidence="6">
    <location>
        <begin position="149"/>
        <end position="274"/>
    </location>
</feature>
<evidence type="ECO:0000313" key="8">
    <source>
        <dbReference type="Proteomes" id="UP001486626"/>
    </source>
</evidence>
<feature type="domain" description="EamA" evidence="6">
    <location>
        <begin position="9"/>
        <end position="140"/>
    </location>
</feature>
<evidence type="ECO:0000256" key="2">
    <source>
        <dbReference type="ARBA" id="ARBA00022692"/>
    </source>
</evidence>
<dbReference type="Gene3D" id="1.10.3730.20">
    <property type="match status" value="1"/>
</dbReference>
<feature type="transmembrane region" description="Helical" evidence="5">
    <location>
        <begin position="262"/>
        <end position="279"/>
    </location>
</feature>
<dbReference type="PANTHER" id="PTHR22911">
    <property type="entry name" value="ACYL-MALONYL CONDENSING ENZYME-RELATED"/>
    <property type="match status" value="1"/>
</dbReference>
<name>A0ABU9LAK2_9XANT</name>
<dbReference type="InterPro" id="IPR037185">
    <property type="entry name" value="EmrE-like"/>
</dbReference>
<keyword evidence="3 5" id="KW-1133">Transmembrane helix</keyword>
<evidence type="ECO:0000256" key="4">
    <source>
        <dbReference type="ARBA" id="ARBA00023136"/>
    </source>
</evidence>
<organism evidence="7 8">
    <name type="scientific">Xanthomonas protegens</name>
    <dbReference type="NCBI Taxonomy" id="3380705"/>
    <lineage>
        <taxon>Bacteria</taxon>
        <taxon>Pseudomonadati</taxon>
        <taxon>Pseudomonadota</taxon>
        <taxon>Gammaproteobacteria</taxon>
        <taxon>Lysobacterales</taxon>
        <taxon>Lysobacteraceae</taxon>
        <taxon>Xanthomonas</taxon>
    </lineage>
</organism>
<evidence type="ECO:0000256" key="5">
    <source>
        <dbReference type="SAM" id="Phobius"/>
    </source>
</evidence>
<keyword evidence="2 5" id="KW-0812">Transmembrane</keyword>
<feature type="transmembrane region" description="Helical" evidence="5">
    <location>
        <begin position="38"/>
        <end position="60"/>
    </location>
</feature>
<dbReference type="Pfam" id="PF00892">
    <property type="entry name" value="EamA"/>
    <property type="match status" value="2"/>
</dbReference>
<comment type="caution">
    <text evidence="7">The sequence shown here is derived from an EMBL/GenBank/DDBJ whole genome shotgun (WGS) entry which is preliminary data.</text>
</comment>
<feature type="transmembrane region" description="Helical" evidence="5">
    <location>
        <begin position="12"/>
        <end position="32"/>
    </location>
</feature>
<reference evidence="7 8" key="1">
    <citation type="journal article" date="2024" name="FEMS Microbiol. Lett.">
        <title>Xanthomonas protegens sp. nov., a novel rice seed-associated bacterium, provides in vivo protection against X. oryzae pv. oryzae, the bacterial leaf blight pathogen.</title>
        <authorList>
            <person name="Rana R."/>
            <person name="Sharma A."/>
            <person name="Madhavan V.N."/>
            <person name="Korpole S."/>
            <person name="Sonti R.V."/>
            <person name="Patel H.K."/>
            <person name="Patil P.B."/>
        </authorList>
    </citation>
    <scope>NUCLEOTIDE SEQUENCE [LARGE SCALE GENOMIC DNA]</scope>
    <source>
        <strain evidence="7 8">PPL118</strain>
    </source>
</reference>
<evidence type="ECO:0000256" key="3">
    <source>
        <dbReference type="ARBA" id="ARBA00022989"/>
    </source>
</evidence>
<feature type="transmembrane region" description="Helical" evidence="5">
    <location>
        <begin position="237"/>
        <end position="256"/>
    </location>
</feature>
<dbReference type="SUPFAM" id="SSF103481">
    <property type="entry name" value="Multidrug resistance efflux transporter EmrE"/>
    <property type="match status" value="2"/>
</dbReference>
<evidence type="ECO:0000259" key="6">
    <source>
        <dbReference type="Pfam" id="PF00892"/>
    </source>
</evidence>
<dbReference type="RefSeq" id="WP_342073242.1">
    <property type="nucleotide sequence ID" value="NZ_JAQJCQ010000006.1"/>
</dbReference>
<feature type="transmembrane region" description="Helical" evidence="5">
    <location>
        <begin position="150"/>
        <end position="168"/>
    </location>
</feature>
<feature type="transmembrane region" description="Helical" evidence="5">
    <location>
        <begin position="180"/>
        <end position="202"/>
    </location>
</feature>
<feature type="transmembrane region" description="Helical" evidence="5">
    <location>
        <begin position="208"/>
        <end position="225"/>
    </location>
</feature>
<feature type="transmembrane region" description="Helical" evidence="5">
    <location>
        <begin position="126"/>
        <end position="144"/>
    </location>
</feature>
<dbReference type="EMBL" id="JAQJCQ010000006">
    <property type="protein sequence ID" value="MEL4891628.1"/>
    <property type="molecule type" value="Genomic_DNA"/>
</dbReference>
<accession>A0ABU9LAK2</accession>
<dbReference type="PANTHER" id="PTHR22911:SF6">
    <property type="entry name" value="SOLUTE CARRIER FAMILY 35 MEMBER G1"/>
    <property type="match status" value="1"/>
</dbReference>
<evidence type="ECO:0000256" key="1">
    <source>
        <dbReference type="ARBA" id="ARBA00004141"/>
    </source>
</evidence>
<keyword evidence="8" id="KW-1185">Reference proteome</keyword>
<dbReference type="Proteomes" id="UP001486626">
    <property type="component" value="Unassembled WGS sequence"/>
</dbReference>
<feature type="transmembrane region" description="Helical" evidence="5">
    <location>
        <begin position="72"/>
        <end position="91"/>
    </location>
</feature>
<feature type="transmembrane region" description="Helical" evidence="5">
    <location>
        <begin position="97"/>
        <end position="117"/>
    </location>
</feature>
<keyword evidence="4 5" id="KW-0472">Membrane</keyword>
<proteinExistence type="predicted"/>
<dbReference type="InterPro" id="IPR000620">
    <property type="entry name" value="EamA_dom"/>
</dbReference>
<comment type="subcellular location">
    <subcellularLocation>
        <location evidence="1">Membrane</location>
        <topology evidence="1">Multi-pass membrane protein</topology>
    </subcellularLocation>
</comment>
<sequence length="302" mass="32501">MVAAPTPLRAALLMLASTMAFGLMVVAIRLASAQLSTLQIAFFRNLFGLLFLLPMLLRPGRPLPRTAQLPRYLLRTAIGLVSMLAGFWAIGHLPLSQAIALSYSTPLFATLAAALWLGETVRLRRWLAVLCGFAGVLLIVRPGAAAFSPGTLVAVLAAVMSALVAIQIKQLARVDAANTVVFYTYAFWVPMSLLPALFVWRWPHGIDWLWLLATGLFGTLGQLLWTHALRLGEVSALTPISFTQLPLVALFGWWLFDETPDGGTVLGALVILGANAYIAHREALLARRAARAGAGTPPTLDA</sequence>
<protein>
    <submittedName>
        <fullName evidence="7">DMT family transporter</fullName>
    </submittedName>
</protein>
<evidence type="ECO:0000313" key="7">
    <source>
        <dbReference type="EMBL" id="MEL4891628.1"/>
    </source>
</evidence>